<sequence>MSQNTTVDNDTQDVMLHVPPGRERAPFFRYIRVNLPRLTKAVLLLIIAVLGGCAAYVASSNHEVFPASDIVLWIVIGFAAVFVVVGVLTKLKIWDFGVVPAFGALLLWGAGLFTHAPFVWNGAEVYEAAAWNTMMLSGVAYLLLYWALNYGILVAYPDDQGFED</sequence>
<name>A0A2U1T9S0_9CORY</name>
<organism evidence="2 3">
    <name type="scientific">Corynebacterium yudongzhengii</name>
    <dbReference type="NCBI Taxonomy" id="2080740"/>
    <lineage>
        <taxon>Bacteria</taxon>
        <taxon>Bacillati</taxon>
        <taxon>Actinomycetota</taxon>
        <taxon>Actinomycetes</taxon>
        <taxon>Mycobacteriales</taxon>
        <taxon>Corynebacteriaceae</taxon>
        <taxon>Corynebacterium</taxon>
    </lineage>
</organism>
<dbReference type="Proteomes" id="UP000244989">
    <property type="component" value="Unassembled WGS sequence"/>
</dbReference>
<evidence type="ECO:0000313" key="2">
    <source>
        <dbReference type="EMBL" id="PWC02628.1"/>
    </source>
</evidence>
<proteinExistence type="predicted"/>
<feature type="transmembrane region" description="Helical" evidence="1">
    <location>
        <begin position="96"/>
        <end position="116"/>
    </location>
</feature>
<dbReference type="EMBL" id="QEEZ01000002">
    <property type="protein sequence ID" value="PWC02628.1"/>
    <property type="molecule type" value="Genomic_DNA"/>
</dbReference>
<keyword evidence="1" id="KW-1133">Transmembrane helix</keyword>
<reference evidence="3" key="1">
    <citation type="submission" date="2018-04" db="EMBL/GenBank/DDBJ databases">
        <authorList>
            <person name="Liu S."/>
            <person name="Wang Z."/>
            <person name="Li J."/>
        </authorList>
    </citation>
    <scope>NUCLEOTIDE SEQUENCE [LARGE SCALE GENOMIC DNA]</scope>
    <source>
        <strain evidence="3">2189</strain>
    </source>
</reference>
<evidence type="ECO:0000256" key="1">
    <source>
        <dbReference type="SAM" id="Phobius"/>
    </source>
</evidence>
<dbReference type="OrthoDB" id="6164367at2"/>
<comment type="caution">
    <text evidence="2">The sequence shown here is derived from an EMBL/GenBank/DDBJ whole genome shotgun (WGS) entry which is preliminary data.</text>
</comment>
<evidence type="ECO:0000313" key="3">
    <source>
        <dbReference type="Proteomes" id="UP000244989"/>
    </source>
</evidence>
<keyword evidence="1" id="KW-0472">Membrane</keyword>
<feature type="transmembrane region" description="Helical" evidence="1">
    <location>
        <begin position="70"/>
        <end position="89"/>
    </location>
</feature>
<dbReference type="AlphaFoldDB" id="A0A2U1T9S0"/>
<dbReference type="RefSeq" id="WP_108431739.1">
    <property type="nucleotide sequence ID" value="NZ_CP026947.1"/>
</dbReference>
<gene>
    <name evidence="2" type="ORF">DF222_01395</name>
</gene>
<keyword evidence="3" id="KW-1185">Reference proteome</keyword>
<dbReference type="KEGG" id="cyz:C3B44_06925"/>
<feature type="transmembrane region" description="Helical" evidence="1">
    <location>
        <begin position="38"/>
        <end position="58"/>
    </location>
</feature>
<feature type="transmembrane region" description="Helical" evidence="1">
    <location>
        <begin position="128"/>
        <end position="148"/>
    </location>
</feature>
<keyword evidence="1" id="KW-0812">Transmembrane</keyword>
<protein>
    <submittedName>
        <fullName evidence="2">Uncharacterized protein</fullName>
    </submittedName>
</protein>
<accession>A0A2U1T9S0</accession>